<dbReference type="RefSeq" id="WP_346787474.1">
    <property type="nucleotide sequence ID" value="NZ_JAYFSJ010000001.1"/>
</dbReference>
<dbReference type="Proteomes" id="UP001405405">
    <property type="component" value="Unassembled WGS sequence"/>
</dbReference>
<accession>A0ABV0CEI7</accession>
<proteinExistence type="predicted"/>
<dbReference type="EC" id="2.-.-.-" evidence="2"/>
<feature type="domain" description="N-acetyltransferase" evidence="1">
    <location>
        <begin position="14"/>
        <end position="176"/>
    </location>
</feature>
<dbReference type="SUPFAM" id="SSF55729">
    <property type="entry name" value="Acyl-CoA N-acyltransferases (Nat)"/>
    <property type="match status" value="1"/>
</dbReference>
<dbReference type="Pfam" id="PF13302">
    <property type="entry name" value="Acetyltransf_3"/>
    <property type="match status" value="1"/>
</dbReference>
<organism evidence="2 3">
    <name type="scientific">Chromobacterium indicum</name>
    <dbReference type="NCBI Taxonomy" id="3110228"/>
    <lineage>
        <taxon>Bacteria</taxon>
        <taxon>Pseudomonadati</taxon>
        <taxon>Pseudomonadota</taxon>
        <taxon>Betaproteobacteria</taxon>
        <taxon>Neisseriales</taxon>
        <taxon>Chromobacteriaceae</taxon>
        <taxon>Chromobacterium</taxon>
    </lineage>
</organism>
<dbReference type="EMBL" id="JAYFSJ010000001">
    <property type="protein sequence ID" value="MEN7429474.1"/>
    <property type="molecule type" value="Genomic_DNA"/>
</dbReference>
<comment type="caution">
    <text evidence="2">The sequence shown here is derived from an EMBL/GenBank/DDBJ whole genome shotgun (WGS) entry which is preliminary data.</text>
</comment>
<dbReference type="PANTHER" id="PTHR43441">
    <property type="entry name" value="RIBOSOMAL-PROTEIN-SERINE ACETYLTRANSFERASE"/>
    <property type="match status" value="1"/>
</dbReference>
<name>A0ABV0CEI7_9NEIS</name>
<evidence type="ECO:0000313" key="3">
    <source>
        <dbReference type="Proteomes" id="UP001405405"/>
    </source>
</evidence>
<evidence type="ECO:0000313" key="2">
    <source>
        <dbReference type="EMBL" id="MEN7429474.1"/>
    </source>
</evidence>
<keyword evidence="2" id="KW-0808">Transferase</keyword>
<dbReference type="Gene3D" id="3.40.630.30">
    <property type="match status" value="1"/>
</dbReference>
<dbReference type="PROSITE" id="PS51186">
    <property type="entry name" value="GNAT"/>
    <property type="match status" value="1"/>
</dbReference>
<dbReference type="GO" id="GO:0016740">
    <property type="term" value="F:transferase activity"/>
    <property type="evidence" value="ECO:0007669"/>
    <property type="project" value="UniProtKB-KW"/>
</dbReference>
<dbReference type="InterPro" id="IPR051908">
    <property type="entry name" value="Ribosomal_N-acetyltransferase"/>
</dbReference>
<gene>
    <name evidence="2" type="ORF">VA599_01870</name>
</gene>
<evidence type="ECO:0000259" key="1">
    <source>
        <dbReference type="PROSITE" id="PS51186"/>
    </source>
</evidence>
<keyword evidence="3" id="KW-1185">Reference proteome</keyword>
<sequence length="177" mass="20164">MLFTEMPVLDHPDAILRPLYPDDVLTWYDYLTLPQVFEHTSWNVQAQSELEHYAWQPQQFTEASALRFAIAGRDNDRLLGTIGFHTVASVNASAEMAYDLSPAAWGRGIATAACASLLKWGHSQIGLARIQATVLPENTRSIRVLERVGFQREGLLRSYRKVRGPSRDFWMYSHIEK</sequence>
<dbReference type="PANTHER" id="PTHR43441:SF2">
    <property type="entry name" value="FAMILY ACETYLTRANSFERASE, PUTATIVE (AFU_ORTHOLOGUE AFUA_7G00850)-RELATED"/>
    <property type="match status" value="1"/>
</dbReference>
<dbReference type="InterPro" id="IPR000182">
    <property type="entry name" value="GNAT_dom"/>
</dbReference>
<dbReference type="InterPro" id="IPR016181">
    <property type="entry name" value="Acyl_CoA_acyltransferase"/>
</dbReference>
<reference evidence="2 3" key="1">
    <citation type="submission" date="2023-12" db="EMBL/GenBank/DDBJ databases">
        <title>Chromobacterium sp. strain TRC.1.1.SA producing antimicrobial pigment.</title>
        <authorList>
            <person name="Verma N."/>
            <person name="Choksket S."/>
            <person name="Pinnaka A.K."/>
            <person name="Korpole S."/>
        </authorList>
    </citation>
    <scope>NUCLEOTIDE SEQUENCE [LARGE SCALE GENOMIC DNA]</scope>
    <source>
        <strain evidence="2 3">TRC1.1.SA</strain>
    </source>
</reference>
<protein>
    <submittedName>
        <fullName evidence="2">GNAT family protein</fullName>
        <ecNumber evidence="2">2.-.-.-</ecNumber>
    </submittedName>
</protein>